<evidence type="ECO:0000256" key="3">
    <source>
        <dbReference type="ARBA" id="ARBA00022801"/>
    </source>
</evidence>
<comment type="catalytic activity">
    <reaction evidence="5">
        <text>a ribonucleoside 5'-triphosphate + H2O = a ribonucleoside 5'-phosphate + diphosphate + H(+)</text>
        <dbReference type="Rhea" id="RHEA:23996"/>
        <dbReference type="ChEBI" id="CHEBI:15377"/>
        <dbReference type="ChEBI" id="CHEBI:15378"/>
        <dbReference type="ChEBI" id="CHEBI:33019"/>
        <dbReference type="ChEBI" id="CHEBI:58043"/>
        <dbReference type="ChEBI" id="CHEBI:61557"/>
        <dbReference type="EC" id="3.6.1.9"/>
    </reaction>
</comment>
<dbReference type="AlphaFoldDB" id="A0A0E0WEW3"/>
<reference evidence="6 7" key="1">
    <citation type="submission" date="2012-04" db="EMBL/GenBank/DDBJ databases">
        <authorList>
            <person name="Kersulyte D."/>
            <person name="Cabrera L."/>
            <person name="Pacheco R."/>
            <person name="Herrera P."/>
            <person name="Rodriguez C."/>
            <person name="Gilman R.H."/>
            <person name="Berg D.E."/>
        </authorList>
    </citation>
    <scope>NUCLEOTIDE SEQUENCE [LARGE SCALE GENOMIC DNA]</scope>
    <source>
        <strain evidence="6 7">Shi169</strain>
    </source>
</reference>
<keyword evidence="4 5" id="KW-0546">Nucleotide metabolism</keyword>
<evidence type="ECO:0000256" key="5">
    <source>
        <dbReference type="HAMAP-Rule" id="MF_00528"/>
    </source>
</evidence>
<dbReference type="PANTHER" id="PTHR43213:SF5">
    <property type="entry name" value="BIFUNCTIONAL DTTP_UTP PYROPHOSPHATASE_METHYLTRANSFERASE PROTEIN-RELATED"/>
    <property type="match status" value="1"/>
</dbReference>
<dbReference type="PANTHER" id="PTHR43213">
    <property type="entry name" value="BIFUNCTIONAL DTTP/UTP PYROPHOSPHATASE/METHYLTRANSFERASE PROTEIN-RELATED"/>
    <property type="match status" value="1"/>
</dbReference>
<dbReference type="Proteomes" id="UP000005007">
    <property type="component" value="Chromosome"/>
</dbReference>
<comment type="function">
    <text evidence="5">Nucleoside triphosphate pyrophosphatase. May have a dual role in cell division arrest and in preventing the incorporation of modified nucleotides into cellular nucleic acids.</text>
</comment>
<feature type="active site" description="Proton acceptor" evidence="5">
    <location>
        <position position="69"/>
    </location>
</feature>
<dbReference type="RefSeq" id="WP_000420227.1">
    <property type="nucleotide sequence ID" value="NC_017740.1"/>
</dbReference>
<dbReference type="EMBL" id="CP003473">
    <property type="protein sequence ID" value="AFH99895.1"/>
    <property type="molecule type" value="Genomic_DNA"/>
</dbReference>
<dbReference type="HOGENOM" id="CLU_040416_2_2_7"/>
<gene>
    <name evidence="6" type="ORF">HPSH169_06165</name>
</gene>
<keyword evidence="3 5" id="KW-0378">Hydrolase</keyword>
<evidence type="ECO:0000313" key="6">
    <source>
        <dbReference type="EMBL" id="AFH99895.1"/>
    </source>
</evidence>
<dbReference type="NCBIfam" id="TIGR00172">
    <property type="entry name" value="maf"/>
    <property type="match status" value="1"/>
</dbReference>
<dbReference type="SUPFAM" id="SSF52972">
    <property type="entry name" value="ITPase-like"/>
    <property type="match status" value="1"/>
</dbReference>
<dbReference type="PIRSF" id="PIRSF006305">
    <property type="entry name" value="Maf"/>
    <property type="match status" value="1"/>
</dbReference>
<comment type="similarity">
    <text evidence="5">Belongs to the Maf family.</text>
</comment>
<organism evidence="6 7">
    <name type="scientific">Helicobacter pylori Shi169</name>
    <dbReference type="NCBI Taxonomy" id="1163741"/>
    <lineage>
        <taxon>Bacteria</taxon>
        <taxon>Pseudomonadati</taxon>
        <taxon>Campylobacterota</taxon>
        <taxon>Epsilonproteobacteria</taxon>
        <taxon>Campylobacterales</taxon>
        <taxon>Helicobacteraceae</taxon>
        <taxon>Helicobacter</taxon>
    </lineage>
</organism>
<dbReference type="EC" id="3.6.1.9" evidence="5"/>
<dbReference type="PATRIC" id="fig|1163741.3.peg.1241"/>
<dbReference type="KEGG" id="hhq:HPSH169_06165"/>
<dbReference type="Pfam" id="PF02545">
    <property type="entry name" value="Maf"/>
    <property type="match status" value="1"/>
</dbReference>
<comment type="cofactor">
    <cofactor evidence="1 5">
        <name>a divalent metal cation</name>
        <dbReference type="ChEBI" id="CHEBI:60240"/>
    </cofactor>
</comment>
<dbReference type="Gene3D" id="3.90.950.10">
    <property type="match status" value="1"/>
</dbReference>
<evidence type="ECO:0000256" key="1">
    <source>
        <dbReference type="ARBA" id="ARBA00001968"/>
    </source>
</evidence>
<dbReference type="NCBIfam" id="NF003141">
    <property type="entry name" value="PRK04056.1"/>
    <property type="match status" value="1"/>
</dbReference>
<dbReference type="FunFam" id="3.90.950.10:FF:000013">
    <property type="entry name" value="Nucleoside triphosphate pyrophosphatase"/>
    <property type="match status" value="1"/>
</dbReference>
<dbReference type="InterPro" id="IPR029001">
    <property type="entry name" value="ITPase-like_fam"/>
</dbReference>
<dbReference type="HAMAP" id="MF_00528">
    <property type="entry name" value="Maf"/>
    <property type="match status" value="1"/>
</dbReference>
<dbReference type="InterPro" id="IPR003697">
    <property type="entry name" value="Maf-like"/>
</dbReference>
<accession>A0A0E0WEW3</accession>
<evidence type="ECO:0000256" key="2">
    <source>
        <dbReference type="ARBA" id="ARBA00022490"/>
    </source>
</evidence>
<dbReference type="GO" id="GO:0047429">
    <property type="term" value="F:nucleoside triphosphate diphosphatase activity"/>
    <property type="evidence" value="ECO:0007669"/>
    <property type="project" value="UniProtKB-EC"/>
</dbReference>
<dbReference type="GO" id="GO:0009117">
    <property type="term" value="P:nucleotide metabolic process"/>
    <property type="evidence" value="ECO:0007669"/>
    <property type="project" value="UniProtKB-KW"/>
</dbReference>
<protein>
    <recommendedName>
        <fullName evidence="5">Nucleoside triphosphate pyrophosphatase</fullName>
        <ecNumber evidence="5">3.6.1.9</ecNumber>
    </recommendedName>
    <alternativeName>
        <fullName evidence="5">Nucleotide pyrophosphatase</fullName>
        <shortName evidence="5">Nucleotide PPase</shortName>
    </alternativeName>
</protein>
<evidence type="ECO:0000313" key="7">
    <source>
        <dbReference type="Proteomes" id="UP000005007"/>
    </source>
</evidence>
<proteinExistence type="inferred from homology"/>
<evidence type="ECO:0000256" key="4">
    <source>
        <dbReference type="ARBA" id="ARBA00023080"/>
    </source>
</evidence>
<comment type="caution">
    <text evidence="5">Lacks conserved residue(s) required for the propagation of feature annotation.</text>
</comment>
<sequence length="190" mass="21260">MELILGSQSSARANLLKEHGIEFEQKALYFDEESLKTTDPREFVYLACKGKLEKAKELLANNRAIVVADSVVSVGNRMQRKAKNRQEAFEFLKRQNGHEIEVLTCSALISPALEWLDLSVFRARLKAFDPSEMEKYLESGLWQESAGCVRLEDFHKPYIKSLSENLSVGLGLNVEGLLGALKLGAKLSSL</sequence>
<comment type="catalytic activity">
    <reaction evidence="5">
        <text>a 2'-deoxyribonucleoside 5'-triphosphate + H2O = a 2'-deoxyribonucleoside 5'-phosphate + diphosphate + H(+)</text>
        <dbReference type="Rhea" id="RHEA:44644"/>
        <dbReference type="ChEBI" id="CHEBI:15377"/>
        <dbReference type="ChEBI" id="CHEBI:15378"/>
        <dbReference type="ChEBI" id="CHEBI:33019"/>
        <dbReference type="ChEBI" id="CHEBI:61560"/>
        <dbReference type="ChEBI" id="CHEBI:65317"/>
        <dbReference type="EC" id="3.6.1.9"/>
    </reaction>
</comment>
<keyword evidence="2 5" id="KW-0963">Cytoplasm</keyword>
<comment type="subcellular location">
    <subcellularLocation>
        <location evidence="5">Cytoplasm</location>
    </subcellularLocation>
</comment>
<dbReference type="GO" id="GO:0005737">
    <property type="term" value="C:cytoplasm"/>
    <property type="evidence" value="ECO:0007669"/>
    <property type="project" value="UniProtKB-SubCell"/>
</dbReference>
<name>A0A0E0WEW3_HELPX</name>